<reference evidence="2 3" key="1">
    <citation type="submission" date="2018-11" db="EMBL/GenBank/DDBJ databases">
        <title>Genome sequence of Apiotrichum porosum DSM 27194.</title>
        <authorList>
            <person name="Aliyu H."/>
            <person name="Gorte O."/>
            <person name="Ochsenreither K."/>
        </authorList>
    </citation>
    <scope>NUCLEOTIDE SEQUENCE [LARGE SCALE GENOMIC DNA]</scope>
    <source>
        <strain evidence="2 3">DSM 27194</strain>
    </source>
</reference>
<evidence type="ECO:0000313" key="3">
    <source>
        <dbReference type="Proteomes" id="UP000279236"/>
    </source>
</evidence>
<dbReference type="OrthoDB" id="10647669at2759"/>
<accession>A0A427Y607</accession>
<protein>
    <submittedName>
        <fullName evidence="2">Uncharacterized protein</fullName>
    </submittedName>
</protein>
<keyword evidence="3" id="KW-1185">Reference proteome</keyword>
<dbReference type="AlphaFoldDB" id="A0A427Y607"/>
<dbReference type="Proteomes" id="UP000279236">
    <property type="component" value="Unassembled WGS sequence"/>
</dbReference>
<dbReference type="GeneID" id="39589329"/>
<proteinExistence type="predicted"/>
<evidence type="ECO:0000313" key="2">
    <source>
        <dbReference type="EMBL" id="RSH86521.1"/>
    </source>
</evidence>
<sequence>MDRPSDHFPRREYARLDFYADPVARTSARVLWAARDASAAWARAADEQDWAAVSEDMFRLAVFGRAYELNQEQWPHRKRTPTAHEWQDASDTYIYTAYLLAGRQLRDAGHRDRIPECDPVLDFCRAAMDACYTPIVDAEPVDPVPLNDKLLGEYDPLVRHRARHDLPCESVAGTFGFDPDTGGWVLQDKEDEEGAGLLSATTPPPQ</sequence>
<comment type="caution">
    <text evidence="2">The sequence shown here is derived from an EMBL/GenBank/DDBJ whole genome shotgun (WGS) entry which is preliminary data.</text>
</comment>
<feature type="region of interest" description="Disordered" evidence="1">
    <location>
        <begin position="184"/>
        <end position="206"/>
    </location>
</feature>
<dbReference type="EMBL" id="RSCE01000002">
    <property type="protein sequence ID" value="RSH86521.1"/>
    <property type="molecule type" value="Genomic_DNA"/>
</dbReference>
<name>A0A427Y607_9TREE</name>
<organism evidence="2 3">
    <name type="scientific">Apiotrichum porosum</name>
    <dbReference type="NCBI Taxonomy" id="105984"/>
    <lineage>
        <taxon>Eukaryota</taxon>
        <taxon>Fungi</taxon>
        <taxon>Dikarya</taxon>
        <taxon>Basidiomycota</taxon>
        <taxon>Agaricomycotina</taxon>
        <taxon>Tremellomycetes</taxon>
        <taxon>Trichosporonales</taxon>
        <taxon>Trichosporonaceae</taxon>
        <taxon>Apiotrichum</taxon>
    </lineage>
</organism>
<evidence type="ECO:0000256" key="1">
    <source>
        <dbReference type="SAM" id="MobiDB-lite"/>
    </source>
</evidence>
<dbReference type="RefSeq" id="XP_028479306.1">
    <property type="nucleotide sequence ID" value="XM_028620334.1"/>
</dbReference>
<gene>
    <name evidence="2" type="ORF">EHS24_004786</name>
</gene>